<keyword evidence="2" id="KW-0472">Membrane</keyword>
<evidence type="ECO:0000256" key="2">
    <source>
        <dbReference type="SAM" id="Phobius"/>
    </source>
</evidence>
<feature type="region of interest" description="Disordered" evidence="1">
    <location>
        <begin position="520"/>
        <end position="539"/>
    </location>
</feature>
<dbReference type="RefSeq" id="WP_071068637.1">
    <property type="nucleotide sequence ID" value="NZ_CP017754.1"/>
</dbReference>
<keyword evidence="4" id="KW-1185">Reference proteome</keyword>
<organism evidence="3 4">
    <name type="scientific">Cupriavidus malaysiensis</name>
    <dbReference type="NCBI Taxonomy" id="367825"/>
    <lineage>
        <taxon>Bacteria</taxon>
        <taxon>Pseudomonadati</taxon>
        <taxon>Pseudomonadota</taxon>
        <taxon>Betaproteobacteria</taxon>
        <taxon>Burkholderiales</taxon>
        <taxon>Burkholderiaceae</taxon>
        <taxon>Cupriavidus</taxon>
    </lineage>
</organism>
<evidence type="ECO:0000313" key="3">
    <source>
        <dbReference type="EMBL" id="AOZ05169.1"/>
    </source>
</evidence>
<keyword evidence="2" id="KW-0812">Transmembrane</keyword>
<sequence length="539" mass="58111">MHRPAHPGRAGRVARSQGGQTLAFALAFLLTGCVAVYVVFHAFQGTTAKIKLQNTADAAAYSAAVLQARDYNFAAYTNRAMVANQVTVAQAVSLRSWIDDLDNTYTRDWSDLDALINQYADHPEQWNSPKRAGKQQIRPVREAFDALMPTLVTGVDKIIHALSLAQANYHAATFLAVPETADLVARENQGDTHVTGGYFSSARNAAQLAEWQQYTITLDPQQGGIDVRDRFAEVTTDGKTLDGFIKDRTAPRSMPPGYQQIDDSANRACGWSSTASRIVTHTSHKGGTQLRMNLKGWAAIDATTASSRIECVYFGYPRNVSFDMTTGRGGAANGELLRVSGVDSYMVMPVPLPANWKGYGGYYNFSDHRSGVPGRNVLGGIADQFQAGPGKSLDAVHGGLQPYMEVRGSAGSRPGRDLPPNRAPRITIEVERSAASLVKTPGLNGGGRMRVEDRSAGGVMRSLASANAYFLRPDEPGLVGKAAGMLVTPAGWRRDDAKIEYPNLFSPYWQATLAPTSDAERQAAIAAQAGGAQDDGKRR</sequence>
<feature type="compositionally biased region" description="Low complexity" evidence="1">
    <location>
        <begin position="522"/>
        <end position="532"/>
    </location>
</feature>
<reference evidence="3 4" key="1">
    <citation type="submission" date="2016-10" db="EMBL/GenBank/DDBJ databases">
        <title>Complete genome sequences of three Cupriavidus strains isolated from various Malaysian environments.</title>
        <authorList>
            <person name="Abdullah A.A.-A."/>
            <person name="Shafie N.A.H."/>
            <person name="Lau N.S."/>
        </authorList>
    </citation>
    <scope>NUCLEOTIDE SEQUENCE [LARGE SCALE GENOMIC DNA]</scope>
    <source>
        <strain evidence="3 4">USMAA1020</strain>
    </source>
</reference>
<dbReference type="PROSITE" id="PS51257">
    <property type="entry name" value="PROKAR_LIPOPROTEIN"/>
    <property type="match status" value="1"/>
</dbReference>
<evidence type="ECO:0000313" key="4">
    <source>
        <dbReference type="Proteomes" id="UP000177515"/>
    </source>
</evidence>
<proteinExistence type="predicted"/>
<feature type="transmembrane region" description="Helical" evidence="2">
    <location>
        <begin position="21"/>
        <end position="43"/>
    </location>
</feature>
<protein>
    <recommendedName>
        <fullName evidence="5">Flp pilus-assembly TadG-like N-terminal domain-containing protein</fullName>
    </recommendedName>
</protein>
<evidence type="ECO:0008006" key="5">
    <source>
        <dbReference type="Google" id="ProtNLM"/>
    </source>
</evidence>
<gene>
    <name evidence="3" type="ORF">BKK80_04505</name>
</gene>
<accession>A0ABM6F1Z5</accession>
<dbReference type="Proteomes" id="UP000177515">
    <property type="component" value="Chromosome 1"/>
</dbReference>
<name>A0ABM6F1Z5_9BURK</name>
<evidence type="ECO:0000256" key="1">
    <source>
        <dbReference type="SAM" id="MobiDB-lite"/>
    </source>
</evidence>
<dbReference type="EMBL" id="CP017754">
    <property type="protein sequence ID" value="AOZ05169.1"/>
    <property type="molecule type" value="Genomic_DNA"/>
</dbReference>
<keyword evidence="2" id="KW-1133">Transmembrane helix</keyword>